<dbReference type="Pfam" id="PF01467">
    <property type="entry name" value="CTP_transf_like"/>
    <property type="match status" value="1"/>
</dbReference>
<evidence type="ECO:0000259" key="5">
    <source>
        <dbReference type="Pfam" id="PF01467"/>
    </source>
</evidence>
<feature type="domain" description="Cytidyltransferase-like" evidence="5">
    <location>
        <begin position="17"/>
        <end position="138"/>
    </location>
</feature>
<keyword evidence="6" id="KW-0670">Pyruvate</keyword>
<dbReference type="PANTHER" id="PTHR43793">
    <property type="entry name" value="FAD SYNTHASE"/>
    <property type="match status" value="1"/>
</dbReference>
<dbReference type="AlphaFoldDB" id="A0A1G2R6N4"/>
<dbReference type="SUPFAM" id="SSF52374">
    <property type="entry name" value="Nucleotidylyl transferase"/>
    <property type="match status" value="1"/>
</dbReference>
<dbReference type="InterPro" id="IPR040442">
    <property type="entry name" value="Pyrv_kinase-like_dom_sf"/>
</dbReference>
<evidence type="ECO:0000256" key="2">
    <source>
        <dbReference type="ARBA" id="ARBA00022695"/>
    </source>
</evidence>
<dbReference type="NCBIfam" id="TIGR02320">
    <property type="entry name" value="PEP_mutase"/>
    <property type="match status" value="1"/>
</dbReference>
<evidence type="ECO:0000313" key="7">
    <source>
        <dbReference type="Proteomes" id="UP000178529"/>
    </source>
</evidence>
<evidence type="ECO:0000256" key="4">
    <source>
        <dbReference type="ARBA" id="ARBA00024063"/>
    </source>
</evidence>
<comment type="caution">
    <text evidence="6">The sequence shown here is derived from an EMBL/GenBank/DDBJ whole genome shotgun (WGS) entry which is preliminary data.</text>
</comment>
<dbReference type="InterPro" id="IPR012698">
    <property type="entry name" value="PEnolPyrv_PMutase_core"/>
</dbReference>
<dbReference type="SUPFAM" id="SSF51621">
    <property type="entry name" value="Phosphoenolpyruvate/pyruvate domain"/>
    <property type="match status" value="1"/>
</dbReference>
<dbReference type="CDD" id="cd00377">
    <property type="entry name" value="ICL_PEPM"/>
    <property type="match status" value="1"/>
</dbReference>
<organism evidence="6 7">
    <name type="scientific">Candidatus Wildermuthbacteria bacterium RIFCSPHIGHO2_02_FULL_48_16</name>
    <dbReference type="NCBI Taxonomy" id="1802453"/>
    <lineage>
        <taxon>Bacteria</taxon>
        <taxon>Candidatus Wildermuthiibacteriota</taxon>
    </lineage>
</organism>
<evidence type="ECO:0000313" key="6">
    <source>
        <dbReference type="EMBL" id="OHA68506.1"/>
    </source>
</evidence>
<dbReference type="EMBL" id="MHTY01000024">
    <property type="protein sequence ID" value="OHA68506.1"/>
    <property type="molecule type" value="Genomic_DNA"/>
</dbReference>
<evidence type="ECO:0000256" key="3">
    <source>
        <dbReference type="ARBA" id="ARBA00023235"/>
    </source>
</evidence>
<dbReference type="GO" id="GO:0016779">
    <property type="term" value="F:nucleotidyltransferase activity"/>
    <property type="evidence" value="ECO:0007669"/>
    <property type="project" value="UniProtKB-KW"/>
</dbReference>
<dbReference type="Proteomes" id="UP000178529">
    <property type="component" value="Unassembled WGS sequence"/>
</dbReference>
<protein>
    <recommendedName>
        <fullName evidence="4">phosphoenolpyruvate mutase</fullName>
        <ecNumber evidence="4">5.4.2.9</ecNumber>
    </recommendedName>
</protein>
<evidence type="ECO:0000256" key="1">
    <source>
        <dbReference type="ARBA" id="ARBA00022679"/>
    </source>
</evidence>
<dbReference type="EC" id="5.4.2.9" evidence="4"/>
<dbReference type="InterPro" id="IPR014729">
    <property type="entry name" value="Rossmann-like_a/b/a_fold"/>
</dbReference>
<proteinExistence type="predicted"/>
<dbReference type="InterPro" id="IPR015813">
    <property type="entry name" value="Pyrv/PenolPyrv_kinase-like_dom"/>
</dbReference>
<dbReference type="InterPro" id="IPR050385">
    <property type="entry name" value="Archaeal_FAD_synthase"/>
</dbReference>
<gene>
    <name evidence="6" type="ORF">A3J68_00350</name>
</gene>
<dbReference type="NCBIfam" id="TIGR00125">
    <property type="entry name" value="cyt_tran_rel"/>
    <property type="match status" value="1"/>
</dbReference>
<dbReference type="InterPro" id="IPR004821">
    <property type="entry name" value="Cyt_trans-like"/>
</dbReference>
<keyword evidence="1" id="KW-0808">Transferase</keyword>
<keyword evidence="3" id="KW-0413">Isomerase</keyword>
<accession>A0A1G2R6N4</accession>
<dbReference type="CDD" id="cd02170">
    <property type="entry name" value="cytidylyltransferase"/>
    <property type="match status" value="1"/>
</dbReference>
<dbReference type="Gene3D" id="3.40.50.620">
    <property type="entry name" value="HUPs"/>
    <property type="match status" value="1"/>
</dbReference>
<sequence length="440" mass="48617">MKKKKGSGLVYVGMAADLIHHGHINIIQEARKLGKVVVGLLTDEAVASYKRIPLLNYEQRKSVIENIAGVERVIPQATLDYVPNLRKVKPDFLVHGDDWRTGVQRETRAKALAALREWGGKLAEPHYTSGISSTDLIKYAIEAGITPTRRLKRLRHALAAKPLLRFLEVHNGLSGLIVENAIALRQGRKVEFDGMWGSGLTDSASKGKPDNSVVDVTSRLQSLEQILDVTSKPILVDADNGGLPEHFVYTVRKAESLGISGLVIEDKIGAKRNSLFGTDVKQEQDTPEDFAAKIRAGKRAQATDDFMIIARIESLILKQGLKDALKRAHAYIEGGADAILIHSKEKTPDEVLAFCKEYKKFKNRMPLVAIPSTYSIVSEKELEKAGVRIVIYANQMLRASYPAMEKVAQSILENGRAFESEQSLMSISEVIRLIPADPLK</sequence>
<dbReference type="GO" id="GO:0050188">
    <property type="term" value="F:phosphoenolpyruvate mutase activity"/>
    <property type="evidence" value="ECO:0007669"/>
    <property type="project" value="UniProtKB-EC"/>
</dbReference>
<dbReference type="Gene3D" id="3.20.20.60">
    <property type="entry name" value="Phosphoenolpyruvate-binding domains"/>
    <property type="match status" value="1"/>
</dbReference>
<name>A0A1G2R6N4_9BACT</name>
<dbReference type="Pfam" id="PF13714">
    <property type="entry name" value="PEP_mutase"/>
    <property type="match status" value="1"/>
</dbReference>
<dbReference type="PANTHER" id="PTHR43793:SF1">
    <property type="entry name" value="FAD SYNTHASE"/>
    <property type="match status" value="1"/>
</dbReference>
<dbReference type="InterPro" id="IPR039556">
    <property type="entry name" value="ICL/PEPM"/>
</dbReference>
<reference evidence="6 7" key="1">
    <citation type="journal article" date="2016" name="Nat. Commun.">
        <title>Thousands of microbial genomes shed light on interconnected biogeochemical processes in an aquifer system.</title>
        <authorList>
            <person name="Anantharaman K."/>
            <person name="Brown C.T."/>
            <person name="Hug L.A."/>
            <person name="Sharon I."/>
            <person name="Castelle C.J."/>
            <person name="Probst A.J."/>
            <person name="Thomas B.C."/>
            <person name="Singh A."/>
            <person name="Wilkins M.J."/>
            <person name="Karaoz U."/>
            <person name="Brodie E.L."/>
            <person name="Williams K.H."/>
            <person name="Hubbard S.S."/>
            <person name="Banfield J.F."/>
        </authorList>
    </citation>
    <scope>NUCLEOTIDE SEQUENCE [LARGE SCALE GENOMIC DNA]</scope>
</reference>
<keyword evidence="2" id="KW-0548">Nucleotidyltransferase</keyword>